<dbReference type="SUPFAM" id="SSF49879">
    <property type="entry name" value="SMAD/FHA domain"/>
    <property type="match status" value="1"/>
</dbReference>
<dbReference type="Pfam" id="PF00069">
    <property type="entry name" value="Pkinase"/>
    <property type="match status" value="1"/>
</dbReference>
<evidence type="ECO:0000259" key="7">
    <source>
        <dbReference type="PROSITE" id="PS50011"/>
    </source>
</evidence>
<dbReference type="PROSITE" id="PS50011">
    <property type="entry name" value="PROTEIN_KINASE_DOM"/>
    <property type="match status" value="1"/>
</dbReference>
<protein>
    <submittedName>
        <fullName evidence="8">Kinase-like protein</fullName>
    </submittedName>
</protein>
<evidence type="ECO:0000256" key="3">
    <source>
        <dbReference type="ARBA" id="ARBA00022840"/>
    </source>
</evidence>
<comment type="similarity">
    <text evidence="1">Belongs to the protein kinase superfamily. CAMK Ser/Thr protein kinase family. CHEK2 subfamily.</text>
</comment>
<sequence>MPALSLISHHDPSLHQTCPTAVVMSTSPLSSPSDARAQRKVAPLGPPAPPERSSVAPLRAKRKLSLSPESSPVLDADLFDPDLFPDAQIDDGEEPVAHLYTSSGKRQQRLAVQPHVPFVVGRHPRCDYVLDAPIASARHFKLIAHITDSGDAFVSLVDLSTNGTLLNGRRIDAGSACLLCDDDRIGLPGVSKEYLYRHASSSREEDEEVGDFRVLPRVLGTGTYASVRLAIHVPTGAQAACKRQNRAWLADAQTARNARREVAPNINSFIAVHLDEEHVYYFVSCVAGGDLFNYVAAHRRLGDAEAKFIFHQLRLAIAYLHNHGIAHRDIKPENVLLLAAGSFPHVQLGDFGLASDAPGKLQRASSQCGTVSYLPPEALRCRVTQESYDALAFDTWGAGVVLYVRTHPFDHCQLDTLDDVSWEVQAELLRRRLVTHEWLRSRSLLLAAPPAVPLLPKAEAQEAIAAADSRRQLVQNVFTGVTFDPYMQKMPCLAGELYPAPIVRLPVAEASPSPARVLLQQLLATDVKERISAEAAAQSEWLRHSRRELDAMYTQRVRER</sequence>
<gene>
    <name evidence="8" type="ORF">FA09DRAFT_341107</name>
</gene>
<keyword evidence="3 4" id="KW-0067">ATP-binding</keyword>
<dbReference type="RefSeq" id="XP_025595739.1">
    <property type="nucleotide sequence ID" value="XM_025744400.1"/>
</dbReference>
<dbReference type="InterPro" id="IPR017441">
    <property type="entry name" value="Protein_kinase_ATP_BS"/>
</dbReference>
<dbReference type="Pfam" id="PF00498">
    <property type="entry name" value="FHA"/>
    <property type="match status" value="1"/>
</dbReference>
<evidence type="ECO:0000313" key="9">
    <source>
        <dbReference type="Proteomes" id="UP000245946"/>
    </source>
</evidence>
<reference evidence="8 9" key="1">
    <citation type="journal article" date="2018" name="Mol. Biol. Evol.">
        <title>Broad Genomic Sampling Reveals a Smut Pathogenic Ancestry of the Fungal Clade Ustilaginomycotina.</title>
        <authorList>
            <person name="Kijpornyongpan T."/>
            <person name="Mondo S.J."/>
            <person name="Barry K."/>
            <person name="Sandor L."/>
            <person name="Lee J."/>
            <person name="Lipzen A."/>
            <person name="Pangilinan J."/>
            <person name="LaButti K."/>
            <person name="Hainaut M."/>
            <person name="Henrissat B."/>
            <person name="Grigoriev I.V."/>
            <person name="Spatafora J.W."/>
            <person name="Aime M.C."/>
        </authorList>
    </citation>
    <scope>NUCLEOTIDE SEQUENCE [LARGE SCALE GENOMIC DNA]</scope>
    <source>
        <strain evidence="8 9">MCA 4186</strain>
    </source>
</reference>
<dbReference type="PROSITE" id="PS00108">
    <property type="entry name" value="PROTEIN_KINASE_ST"/>
    <property type="match status" value="1"/>
</dbReference>
<keyword evidence="9" id="KW-1185">Reference proteome</keyword>
<dbReference type="EMBL" id="KZ819304">
    <property type="protein sequence ID" value="PWN95460.1"/>
    <property type="molecule type" value="Genomic_DNA"/>
</dbReference>
<keyword evidence="8" id="KW-0808">Transferase</keyword>
<organism evidence="8 9">
    <name type="scientific">Tilletiopsis washingtonensis</name>
    <dbReference type="NCBI Taxonomy" id="58919"/>
    <lineage>
        <taxon>Eukaryota</taxon>
        <taxon>Fungi</taxon>
        <taxon>Dikarya</taxon>
        <taxon>Basidiomycota</taxon>
        <taxon>Ustilaginomycotina</taxon>
        <taxon>Exobasidiomycetes</taxon>
        <taxon>Entylomatales</taxon>
        <taxon>Entylomatales incertae sedis</taxon>
        <taxon>Tilletiopsis</taxon>
    </lineage>
</organism>
<evidence type="ECO:0000256" key="1">
    <source>
        <dbReference type="ARBA" id="ARBA00005575"/>
    </source>
</evidence>
<evidence type="ECO:0000256" key="2">
    <source>
        <dbReference type="ARBA" id="ARBA00022741"/>
    </source>
</evidence>
<keyword evidence="8" id="KW-0418">Kinase</keyword>
<feature type="domain" description="Protein kinase" evidence="7">
    <location>
        <begin position="213"/>
        <end position="542"/>
    </location>
</feature>
<dbReference type="Gene3D" id="1.10.510.10">
    <property type="entry name" value="Transferase(Phosphotransferase) domain 1"/>
    <property type="match status" value="1"/>
</dbReference>
<keyword evidence="2 4" id="KW-0547">Nucleotide-binding</keyword>
<evidence type="ECO:0000313" key="8">
    <source>
        <dbReference type="EMBL" id="PWN95460.1"/>
    </source>
</evidence>
<dbReference type="PROSITE" id="PS00107">
    <property type="entry name" value="PROTEIN_KINASE_ATP"/>
    <property type="match status" value="1"/>
</dbReference>
<dbReference type="GeneID" id="37271944"/>
<dbReference type="InterPro" id="IPR000253">
    <property type="entry name" value="FHA_dom"/>
</dbReference>
<dbReference type="InterPro" id="IPR011009">
    <property type="entry name" value="Kinase-like_dom_sf"/>
</dbReference>
<dbReference type="STRING" id="58919.A0A316Z114"/>
<proteinExistence type="inferred from homology"/>
<dbReference type="SMART" id="SM00240">
    <property type="entry name" value="FHA"/>
    <property type="match status" value="1"/>
</dbReference>
<dbReference type="Gene3D" id="2.60.200.20">
    <property type="match status" value="1"/>
</dbReference>
<dbReference type="GO" id="GO:0005524">
    <property type="term" value="F:ATP binding"/>
    <property type="evidence" value="ECO:0007669"/>
    <property type="project" value="UniProtKB-UniRule"/>
</dbReference>
<feature type="region of interest" description="Disordered" evidence="5">
    <location>
        <begin position="25"/>
        <end position="70"/>
    </location>
</feature>
<evidence type="ECO:0000256" key="5">
    <source>
        <dbReference type="SAM" id="MobiDB-lite"/>
    </source>
</evidence>
<dbReference type="AlphaFoldDB" id="A0A316Z114"/>
<dbReference type="GO" id="GO:0005737">
    <property type="term" value="C:cytoplasm"/>
    <property type="evidence" value="ECO:0007669"/>
    <property type="project" value="TreeGrafter"/>
</dbReference>
<dbReference type="InterPro" id="IPR008271">
    <property type="entry name" value="Ser/Thr_kinase_AS"/>
</dbReference>
<name>A0A316Z114_9BASI</name>
<dbReference type="InterPro" id="IPR008984">
    <property type="entry name" value="SMAD_FHA_dom_sf"/>
</dbReference>
<dbReference type="PANTHER" id="PTHR24346:SF30">
    <property type="entry name" value="MATERNAL EMBRYONIC LEUCINE ZIPPER KINASE"/>
    <property type="match status" value="1"/>
</dbReference>
<dbReference type="SMART" id="SM00220">
    <property type="entry name" value="S_TKc"/>
    <property type="match status" value="1"/>
</dbReference>
<dbReference type="PANTHER" id="PTHR24346">
    <property type="entry name" value="MAP/MICROTUBULE AFFINITY-REGULATING KINASE"/>
    <property type="match status" value="1"/>
</dbReference>
<evidence type="ECO:0000259" key="6">
    <source>
        <dbReference type="PROSITE" id="PS50006"/>
    </source>
</evidence>
<feature type="binding site" evidence="4">
    <location>
        <position position="242"/>
    </location>
    <ligand>
        <name>ATP</name>
        <dbReference type="ChEBI" id="CHEBI:30616"/>
    </ligand>
</feature>
<dbReference type="GO" id="GO:0004674">
    <property type="term" value="F:protein serine/threonine kinase activity"/>
    <property type="evidence" value="ECO:0007669"/>
    <property type="project" value="TreeGrafter"/>
</dbReference>
<accession>A0A316Z114</accession>
<feature type="domain" description="FHA" evidence="6">
    <location>
        <begin position="118"/>
        <end position="171"/>
    </location>
</feature>
<dbReference type="PROSITE" id="PS50006">
    <property type="entry name" value="FHA_DOMAIN"/>
    <property type="match status" value="1"/>
</dbReference>
<dbReference type="Proteomes" id="UP000245946">
    <property type="component" value="Unassembled WGS sequence"/>
</dbReference>
<dbReference type="GO" id="GO:0035556">
    <property type="term" value="P:intracellular signal transduction"/>
    <property type="evidence" value="ECO:0007669"/>
    <property type="project" value="TreeGrafter"/>
</dbReference>
<dbReference type="InterPro" id="IPR000719">
    <property type="entry name" value="Prot_kinase_dom"/>
</dbReference>
<dbReference type="OrthoDB" id="40902at2759"/>
<evidence type="ECO:0000256" key="4">
    <source>
        <dbReference type="PROSITE-ProRule" id="PRU10141"/>
    </source>
</evidence>
<dbReference type="SUPFAM" id="SSF56112">
    <property type="entry name" value="Protein kinase-like (PK-like)"/>
    <property type="match status" value="1"/>
</dbReference>
<dbReference type="Gene3D" id="3.30.200.20">
    <property type="entry name" value="Phosphorylase Kinase, domain 1"/>
    <property type="match status" value="1"/>
</dbReference>